<keyword evidence="3" id="KW-1185">Reference proteome</keyword>
<name>A0ABU3ZEK2_9GAMM</name>
<organism evidence="2 3">
    <name type="scientific">Photobacterium rosenbergii</name>
    <dbReference type="NCBI Taxonomy" id="294936"/>
    <lineage>
        <taxon>Bacteria</taxon>
        <taxon>Pseudomonadati</taxon>
        <taxon>Pseudomonadota</taxon>
        <taxon>Gammaproteobacteria</taxon>
        <taxon>Vibrionales</taxon>
        <taxon>Vibrionaceae</taxon>
        <taxon>Photobacterium</taxon>
    </lineage>
</organism>
<evidence type="ECO:0000256" key="1">
    <source>
        <dbReference type="SAM" id="Phobius"/>
    </source>
</evidence>
<comment type="caution">
    <text evidence="2">The sequence shown here is derived from an EMBL/GenBank/DDBJ whole genome shotgun (WGS) entry which is preliminary data.</text>
</comment>
<gene>
    <name evidence="2" type="ORF">R2X38_05900</name>
</gene>
<sequence>MKIKLYKSLFIKRVLDVEPTDLTPSKSNGLNDFNYWTQNHPWVMLVFSIILGCVITGLIGLVIFG</sequence>
<proteinExistence type="predicted"/>
<evidence type="ECO:0000313" key="2">
    <source>
        <dbReference type="EMBL" id="MDV5168529.1"/>
    </source>
</evidence>
<protein>
    <submittedName>
        <fullName evidence="2">Uncharacterized protein</fullName>
    </submittedName>
</protein>
<feature type="transmembrane region" description="Helical" evidence="1">
    <location>
        <begin position="42"/>
        <end position="64"/>
    </location>
</feature>
<dbReference type="RefSeq" id="WP_317521246.1">
    <property type="nucleotide sequence ID" value="NZ_JAWJZI010000002.1"/>
</dbReference>
<keyword evidence="1" id="KW-0472">Membrane</keyword>
<evidence type="ECO:0000313" key="3">
    <source>
        <dbReference type="Proteomes" id="UP001186452"/>
    </source>
</evidence>
<accession>A0ABU3ZEK2</accession>
<dbReference type="EMBL" id="JAWJZI010000002">
    <property type="protein sequence ID" value="MDV5168529.1"/>
    <property type="molecule type" value="Genomic_DNA"/>
</dbReference>
<dbReference type="Proteomes" id="UP001186452">
    <property type="component" value="Unassembled WGS sequence"/>
</dbReference>
<reference evidence="2 3" key="1">
    <citation type="submission" date="2023-10" db="EMBL/GenBank/DDBJ databases">
        <title>Marine bacteria isolated from horseshoe crab.</title>
        <authorList>
            <person name="Cheng T.H."/>
        </authorList>
    </citation>
    <scope>NUCLEOTIDE SEQUENCE [LARGE SCALE GENOMIC DNA]</scope>
    <source>
        <strain evidence="2 3">HSC6</strain>
    </source>
</reference>
<keyword evidence="1" id="KW-0812">Transmembrane</keyword>
<keyword evidence="1" id="KW-1133">Transmembrane helix</keyword>